<dbReference type="RefSeq" id="WP_256623046.1">
    <property type="nucleotide sequence ID" value="NZ_JTEO01000004.1"/>
</dbReference>
<accession>A0AAE3HAR5</accession>
<dbReference type="Pfam" id="PF00583">
    <property type="entry name" value="Acetyltransf_1"/>
    <property type="match status" value="1"/>
</dbReference>
<keyword evidence="2" id="KW-0808">Transferase</keyword>
<protein>
    <submittedName>
        <fullName evidence="5">Diamine acetyltransferase</fullName>
    </submittedName>
</protein>
<comment type="similarity">
    <text evidence="1">Belongs to the acetyltransferase family.</text>
</comment>
<dbReference type="Gene3D" id="3.40.630.30">
    <property type="match status" value="1"/>
</dbReference>
<dbReference type="PANTHER" id="PTHR10545">
    <property type="entry name" value="DIAMINE N-ACETYLTRANSFERASE"/>
    <property type="match status" value="1"/>
</dbReference>
<dbReference type="PROSITE" id="PS51186">
    <property type="entry name" value="GNAT"/>
    <property type="match status" value="1"/>
</dbReference>
<evidence type="ECO:0000313" key="5">
    <source>
        <dbReference type="EMBL" id="MCQ6963146.1"/>
    </source>
</evidence>
<dbReference type="InterPro" id="IPR016181">
    <property type="entry name" value="Acyl_CoA_acyltransferase"/>
</dbReference>
<evidence type="ECO:0000259" key="4">
    <source>
        <dbReference type="PROSITE" id="PS51186"/>
    </source>
</evidence>
<evidence type="ECO:0000256" key="2">
    <source>
        <dbReference type="ARBA" id="ARBA00022679"/>
    </source>
</evidence>
<dbReference type="InterPro" id="IPR000182">
    <property type="entry name" value="GNAT_dom"/>
</dbReference>
<evidence type="ECO:0000313" key="6">
    <source>
        <dbReference type="Proteomes" id="UP001206983"/>
    </source>
</evidence>
<organism evidence="5 6">
    <name type="scientific">Methanolobus chelungpuianus</name>
    <dbReference type="NCBI Taxonomy" id="502115"/>
    <lineage>
        <taxon>Archaea</taxon>
        <taxon>Methanobacteriati</taxon>
        <taxon>Methanobacteriota</taxon>
        <taxon>Stenosarchaea group</taxon>
        <taxon>Methanomicrobia</taxon>
        <taxon>Methanosarcinales</taxon>
        <taxon>Methanosarcinaceae</taxon>
        <taxon>Methanolobus</taxon>
    </lineage>
</organism>
<dbReference type="CDD" id="cd04301">
    <property type="entry name" value="NAT_SF"/>
    <property type="match status" value="1"/>
</dbReference>
<dbReference type="GO" id="GO:0008080">
    <property type="term" value="F:N-acetyltransferase activity"/>
    <property type="evidence" value="ECO:0007669"/>
    <property type="project" value="UniProtKB-ARBA"/>
</dbReference>
<sequence>MSEISDHRLLTIRPATEKDAALIMRFVRALADFENLGGHVVSTEDAIWKCLFGERPYAEAVIADLGEDPAGFAIFFHNFSSFLGRPGLYIEDLFVYPRFRSKGVGKALMRHCARVAADRGCFRMEWSALDWNPARRFYERLGAEAHTEWMIYRLEGKALLELAGADV</sequence>
<dbReference type="SUPFAM" id="SSF55729">
    <property type="entry name" value="Acyl-CoA N-acyltransferases (Nat)"/>
    <property type="match status" value="1"/>
</dbReference>
<name>A0AAE3HAR5_9EURY</name>
<feature type="domain" description="N-acetyltransferase" evidence="4">
    <location>
        <begin position="10"/>
        <end position="166"/>
    </location>
</feature>
<keyword evidence="3" id="KW-0012">Acyltransferase</keyword>
<reference evidence="5 6" key="1">
    <citation type="journal article" date="2011" name="Appl. Environ. Microbiol.">
        <title>Methanogenic archaea isolated from Taiwan's Chelungpu fault.</title>
        <authorList>
            <person name="Wu S.Y."/>
            <person name="Lai M.C."/>
        </authorList>
    </citation>
    <scope>NUCLEOTIDE SEQUENCE [LARGE SCALE GENOMIC DNA]</scope>
    <source>
        <strain evidence="5 6">St545Mb</strain>
    </source>
</reference>
<gene>
    <name evidence="5" type="ORF">PV02_08930</name>
</gene>
<keyword evidence="6" id="KW-1185">Reference proteome</keyword>
<dbReference type="EMBL" id="JTEO01000004">
    <property type="protein sequence ID" value="MCQ6963146.1"/>
    <property type="molecule type" value="Genomic_DNA"/>
</dbReference>
<dbReference type="PANTHER" id="PTHR10545:SF29">
    <property type="entry name" value="GH14572P-RELATED"/>
    <property type="match status" value="1"/>
</dbReference>
<dbReference type="InterPro" id="IPR051016">
    <property type="entry name" value="Diverse_Substrate_AcTransf"/>
</dbReference>
<evidence type="ECO:0000256" key="1">
    <source>
        <dbReference type="ARBA" id="ARBA00008694"/>
    </source>
</evidence>
<evidence type="ECO:0000256" key="3">
    <source>
        <dbReference type="ARBA" id="ARBA00023315"/>
    </source>
</evidence>
<proteinExistence type="inferred from homology"/>
<dbReference type="AlphaFoldDB" id="A0AAE3HAR5"/>
<dbReference type="FunFam" id="3.40.630.30:FF:000064">
    <property type="entry name" value="GNAT family acetyltransferase"/>
    <property type="match status" value="1"/>
</dbReference>
<dbReference type="Proteomes" id="UP001206983">
    <property type="component" value="Unassembled WGS sequence"/>
</dbReference>
<comment type="caution">
    <text evidence="5">The sequence shown here is derived from an EMBL/GenBank/DDBJ whole genome shotgun (WGS) entry which is preliminary data.</text>
</comment>